<dbReference type="AlphaFoldDB" id="A0AAE4BQU2"/>
<proteinExistence type="predicted"/>
<gene>
    <name evidence="10" type="ORF">HNQ88_000244</name>
</gene>
<keyword evidence="8" id="KW-0812">Transmembrane</keyword>
<evidence type="ECO:0000313" key="10">
    <source>
        <dbReference type="EMBL" id="MDR6237268.1"/>
    </source>
</evidence>
<sequence length="479" mass="54459">MESDRVRSWAERLSNNRVNGREDFRKSVLIKLGLFALCVAMMVYTFFGDYEYYVVMGMLGLVVVLGYKLVVFFDEIISDVKLFADKLVDSKNNRQFSSNEQGSLQNYLVNIYQQQLRQNQQKQKVKQSQFSHLKTIIQHIEIGLISFEESGKIHIFNSAARQLLKCGQHKNINELKPISLSLVDQFKSLKTGGRTLVKIEQEDDTIQLSIFAIELNYMDRPVKLIALQNLQTELEQNEMEAWKKLVRVLTHEIMNSVTPITSLSQTIEDEIIELQSNESKEEDFAESMDDIRMAVKTIGKRGRGLISFVNDFKNITHIPKPDISKENLFELLVNIKTLHLAELQKANVSLNITDLSQSPIVEIDKSQIEQVFINLIKNAIQAMKMDEANKYVNVVVKDATDKDMLQVNVSDNGKGIDEDALGRIFVPFFTTKKEGSGIGLSLSKQIIRQHLGTISVKSKLGAGTEFTLKFKKEIADAIN</sequence>
<evidence type="ECO:0000256" key="5">
    <source>
        <dbReference type="ARBA" id="ARBA00022777"/>
    </source>
</evidence>
<protein>
    <recommendedName>
        <fullName evidence="2">histidine kinase</fullName>
        <ecNumber evidence="2">2.7.13.3</ecNumber>
    </recommendedName>
</protein>
<keyword evidence="7" id="KW-0902">Two-component regulatory system</keyword>
<organism evidence="10 11">
    <name type="scientific">Aureibacter tunicatorum</name>
    <dbReference type="NCBI Taxonomy" id="866807"/>
    <lineage>
        <taxon>Bacteria</taxon>
        <taxon>Pseudomonadati</taxon>
        <taxon>Bacteroidota</taxon>
        <taxon>Cytophagia</taxon>
        <taxon>Cytophagales</taxon>
        <taxon>Persicobacteraceae</taxon>
        <taxon>Aureibacter</taxon>
    </lineage>
</organism>
<feature type="domain" description="Histidine kinase" evidence="9">
    <location>
        <begin position="248"/>
        <end position="474"/>
    </location>
</feature>
<dbReference type="Gene3D" id="1.10.287.130">
    <property type="match status" value="1"/>
</dbReference>
<dbReference type="InterPro" id="IPR036890">
    <property type="entry name" value="HATPase_C_sf"/>
</dbReference>
<dbReference type="InterPro" id="IPR003594">
    <property type="entry name" value="HATPase_dom"/>
</dbReference>
<dbReference type="Pfam" id="PF02518">
    <property type="entry name" value="HATPase_c"/>
    <property type="match status" value="1"/>
</dbReference>
<dbReference type="SUPFAM" id="SSF55874">
    <property type="entry name" value="ATPase domain of HSP90 chaperone/DNA topoisomerase II/histidine kinase"/>
    <property type="match status" value="1"/>
</dbReference>
<evidence type="ECO:0000256" key="2">
    <source>
        <dbReference type="ARBA" id="ARBA00012438"/>
    </source>
</evidence>
<dbReference type="EMBL" id="JAVDQD010000001">
    <property type="protein sequence ID" value="MDR6237268.1"/>
    <property type="molecule type" value="Genomic_DNA"/>
</dbReference>
<feature type="transmembrane region" description="Helical" evidence="8">
    <location>
        <begin position="53"/>
        <end position="73"/>
    </location>
</feature>
<dbReference type="GO" id="GO:0000160">
    <property type="term" value="P:phosphorelay signal transduction system"/>
    <property type="evidence" value="ECO:0007669"/>
    <property type="project" value="UniProtKB-KW"/>
</dbReference>
<dbReference type="GO" id="GO:0005524">
    <property type="term" value="F:ATP binding"/>
    <property type="evidence" value="ECO:0007669"/>
    <property type="project" value="UniProtKB-KW"/>
</dbReference>
<evidence type="ECO:0000256" key="1">
    <source>
        <dbReference type="ARBA" id="ARBA00000085"/>
    </source>
</evidence>
<reference evidence="10" key="1">
    <citation type="submission" date="2023-07" db="EMBL/GenBank/DDBJ databases">
        <title>Genomic Encyclopedia of Type Strains, Phase IV (KMG-IV): sequencing the most valuable type-strain genomes for metagenomic binning, comparative biology and taxonomic classification.</title>
        <authorList>
            <person name="Goeker M."/>
        </authorList>
    </citation>
    <scope>NUCLEOTIDE SEQUENCE</scope>
    <source>
        <strain evidence="10">DSM 26174</strain>
    </source>
</reference>
<evidence type="ECO:0000256" key="6">
    <source>
        <dbReference type="ARBA" id="ARBA00022840"/>
    </source>
</evidence>
<feature type="transmembrane region" description="Helical" evidence="8">
    <location>
        <begin position="28"/>
        <end position="47"/>
    </location>
</feature>
<keyword evidence="3" id="KW-0808">Transferase</keyword>
<accession>A0AAE4BQU2</accession>
<dbReference type="InterPro" id="IPR004358">
    <property type="entry name" value="Sig_transdc_His_kin-like_C"/>
</dbReference>
<keyword evidence="4" id="KW-0547">Nucleotide-binding</keyword>
<evidence type="ECO:0000256" key="8">
    <source>
        <dbReference type="SAM" id="Phobius"/>
    </source>
</evidence>
<dbReference type="PANTHER" id="PTHR43065">
    <property type="entry name" value="SENSOR HISTIDINE KINASE"/>
    <property type="match status" value="1"/>
</dbReference>
<evidence type="ECO:0000256" key="4">
    <source>
        <dbReference type="ARBA" id="ARBA00022741"/>
    </source>
</evidence>
<dbReference type="Gene3D" id="3.30.565.10">
    <property type="entry name" value="Histidine kinase-like ATPase, C-terminal domain"/>
    <property type="match status" value="1"/>
</dbReference>
<dbReference type="PROSITE" id="PS50109">
    <property type="entry name" value="HIS_KIN"/>
    <property type="match status" value="1"/>
</dbReference>
<keyword evidence="8" id="KW-1133">Transmembrane helix</keyword>
<dbReference type="InterPro" id="IPR005467">
    <property type="entry name" value="His_kinase_dom"/>
</dbReference>
<dbReference type="PRINTS" id="PR00344">
    <property type="entry name" value="BCTRLSENSOR"/>
</dbReference>
<dbReference type="GO" id="GO:0004673">
    <property type="term" value="F:protein histidine kinase activity"/>
    <property type="evidence" value="ECO:0007669"/>
    <property type="project" value="UniProtKB-EC"/>
</dbReference>
<keyword evidence="8" id="KW-0472">Membrane</keyword>
<dbReference type="SMART" id="SM00387">
    <property type="entry name" value="HATPase_c"/>
    <property type="match status" value="1"/>
</dbReference>
<comment type="catalytic activity">
    <reaction evidence="1">
        <text>ATP + protein L-histidine = ADP + protein N-phospho-L-histidine.</text>
        <dbReference type="EC" id="2.7.13.3"/>
    </reaction>
</comment>
<evidence type="ECO:0000259" key="9">
    <source>
        <dbReference type="PROSITE" id="PS50109"/>
    </source>
</evidence>
<evidence type="ECO:0000256" key="7">
    <source>
        <dbReference type="ARBA" id="ARBA00023012"/>
    </source>
</evidence>
<comment type="caution">
    <text evidence="10">The sequence shown here is derived from an EMBL/GenBank/DDBJ whole genome shotgun (WGS) entry which is preliminary data.</text>
</comment>
<evidence type="ECO:0000313" key="11">
    <source>
        <dbReference type="Proteomes" id="UP001185092"/>
    </source>
</evidence>
<keyword evidence="6" id="KW-0067">ATP-binding</keyword>
<dbReference type="EC" id="2.7.13.3" evidence="2"/>
<dbReference type="RefSeq" id="WP_309936717.1">
    <property type="nucleotide sequence ID" value="NZ_AP025305.1"/>
</dbReference>
<name>A0AAE4BQU2_9BACT</name>
<keyword evidence="11" id="KW-1185">Reference proteome</keyword>
<evidence type="ECO:0000256" key="3">
    <source>
        <dbReference type="ARBA" id="ARBA00022679"/>
    </source>
</evidence>
<dbReference type="Proteomes" id="UP001185092">
    <property type="component" value="Unassembled WGS sequence"/>
</dbReference>
<dbReference type="PANTHER" id="PTHR43065:SF46">
    <property type="entry name" value="C4-DICARBOXYLATE TRANSPORT SENSOR PROTEIN DCTB"/>
    <property type="match status" value="1"/>
</dbReference>
<keyword evidence="5 10" id="KW-0418">Kinase</keyword>